<keyword evidence="1" id="KW-1133">Transmembrane helix</keyword>
<gene>
    <name evidence="2" type="ORF">COR50_06685</name>
</gene>
<evidence type="ECO:0000313" key="2">
    <source>
        <dbReference type="EMBL" id="ATL46891.1"/>
    </source>
</evidence>
<dbReference type="KEGG" id="cbae:COR50_06685"/>
<dbReference type="Proteomes" id="UP000220133">
    <property type="component" value="Chromosome"/>
</dbReference>
<dbReference type="AlphaFoldDB" id="A0A291QSK9"/>
<feature type="transmembrane region" description="Helical" evidence="1">
    <location>
        <begin position="320"/>
        <end position="339"/>
    </location>
</feature>
<dbReference type="PIRSF" id="PIRSF004548">
    <property type="entry name" value="CreD"/>
    <property type="match status" value="1"/>
</dbReference>
<accession>A0A291QSK9</accession>
<proteinExistence type="predicted"/>
<feature type="transmembrane region" description="Helical" evidence="1">
    <location>
        <begin position="373"/>
        <end position="391"/>
    </location>
</feature>
<feature type="transmembrane region" description="Helical" evidence="1">
    <location>
        <begin position="9"/>
        <end position="31"/>
    </location>
</feature>
<dbReference type="GO" id="GO:0005886">
    <property type="term" value="C:plasma membrane"/>
    <property type="evidence" value="ECO:0007669"/>
    <property type="project" value="TreeGrafter"/>
</dbReference>
<keyword evidence="1" id="KW-0812">Transmembrane</keyword>
<evidence type="ECO:0000256" key="1">
    <source>
        <dbReference type="SAM" id="Phobius"/>
    </source>
</evidence>
<dbReference type="PANTHER" id="PTHR30092:SF0">
    <property type="entry name" value="INNER MEMBRANE PROTEIN CRED"/>
    <property type="match status" value="1"/>
</dbReference>
<dbReference type="OrthoDB" id="9791851at2"/>
<dbReference type="EMBL" id="CP023777">
    <property type="protein sequence ID" value="ATL46891.1"/>
    <property type="molecule type" value="Genomic_DNA"/>
</dbReference>
<feature type="transmembrane region" description="Helical" evidence="1">
    <location>
        <begin position="397"/>
        <end position="416"/>
    </location>
</feature>
<dbReference type="Pfam" id="PF06123">
    <property type="entry name" value="CreD"/>
    <property type="match status" value="1"/>
</dbReference>
<sequence length="430" mass="48031">MKEQASEPWYIRFALYVKAAIIGFSMILLLIPVNMVMELFRERQSRQQEAIEEVSSKWANEQIVAGPILAIPKLDRSDYFYILPSQLDIENQLDAETRHRGIFPVSLFRNNITLKASFPGQLPLPTLNQDLDWAHAKLIVGISDLRGVDEVSQASLDGVALEMHPGAPGLKVVNSCLSADINLEGKQSSAAGMLSLVKLQLRGSGEMNFAPVGNQTNVKMQSSWEHPAFNGAFLPTQHSLNNGFTASWNIMSINRVFPQSWMGNEYSMLTSDFGVELRSPITNYQMATRSVKYAVLVIALTFLVFFCFEFTRKATFHPLHYILVGFAECVFYSLLIAISEHLAFSLAYGIAAVMTVGLIAGFTWSITRQLGPALFIGIMMAGLYGFLYWVIQSEDNALLMGSVLLFIVIAIVMFLTRNLRWQNFAIARNS</sequence>
<feature type="transmembrane region" description="Helical" evidence="1">
    <location>
        <begin position="290"/>
        <end position="308"/>
    </location>
</feature>
<reference evidence="2 3" key="1">
    <citation type="submission" date="2017-10" db="EMBL/GenBank/DDBJ databases">
        <title>Paenichitinophaga pekingensis gen. nov., sp. nov., isolated from activated sludge.</title>
        <authorList>
            <person name="Jin D."/>
            <person name="Kong X."/>
            <person name="Deng Y."/>
            <person name="Bai Z."/>
        </authorList>
    </citation>
    <scope>NUCLEOTIDE SEQUENCE [LARGE SCALE GENOMIC DNA]</scope>
    <source>
        <strain evidence="2 3">13</strain>
    </source>
</reference>
<feature type="transmembrane region" description="Helical" evidence="1">
    <location>
        <begin position="345"/>
        <end position="366"/>
    </location>
</feature>
<dbReference type="InterPro" id="IPR010364">
    <property type="entry name" value="Uncharacterised_IM_CreD"/>
</dbReference>
<evidence type="ECO:0000313" key="3">
    <source>
        <dbReference type="Proteomes" id="UP000220133"/>
    </source>
</evidence>
<keyword evidence="1" id="KW-0472">Membrane</keyword>
<dbReference type="RefSeq" id="WP_098193277.1">
    <property type="nucleotide sequence ID" value="NZ_CP023777.1"/>
</dbReference>
<keyword evidence="3" id="KW-1185">Reference proteome</keyword>
<name>A0A291QSK9_9BACT</name>
<dbReference type="NCBIfam" id="NF008712">
    <property type="entry name" value="PRK11715.1-1"/>
    <property type="match status" value="1"/>
</dbReference>
<organism evidence="2 3">
    <name type="scientific">Chitinophaga caeni</name>
    <dbReference type="NCBI Taxonomy" id="2029983"/>
    <lineage>
        <taxon>Bacteria</taxon>
        <taxon>Pseudomonadati</taxon>
        <taxon>Bacteroidota</taxon>
        <taxon>Chitinophagia</taxon>
        <taxon>Chitinophagales</taxon>
        <taxon>Chitinophagaceae</taxon>
        <taxon>Chitinophaga</taxon>
    </lineage>
</organism>
<protein>
    <submittedName>
        <fullName evidence="2">Cell envelope integrity protein CreD</fullName>
    </submittedName>
</protein>
<dbReference type="PANTHER" id="PTHR30092">
    <property type="entry name" value="INNER MEMBRANE PROTEIN CRED"/>
    <property type="match status" value="1"/>
</dbReference>